<dbReference type="SUPFAM" id="SSF53383">
    <property type="entry name" value="PLP-dependent transferases"/>
    <property type="match status" value="1"/>
</dbReference>
<dbReference type="InterPro" id="IPR000653">
    <property type="entry name" value="DegT/StrS_aminotransferase"/>
</dbReference>
<dbReference type="Gene3D" id="3.90.1150.10">
    <property type="entry name" value="Aspartate Aminotransferase, domain 1"/>
    <property type="match status" value="1"/>
</dbReference>
<dbReference type="CDD" id="cd00616">
    <property type="entry name" value="AHBA_syn"/>
    <property type="match status" value="1"/>
</dbReference>
<reference evidence="2" key="1">
    <citation type="submission" date="2019-09" db="EMBL/GenBank/DDBJ databases">
        <title>Characterisation of the sponge microbiome using genome-centric metagenomics.</title>
        <authorList>
            <person name="Engelberts J.P."/>
            <person name="Robbins S.J."/>
            <person name="De Goeij J.M."/>
            <person name="Aranda M."/>
            <person name="Bell S.C."/>
            <person name="Webster N.S."/>
        </authorList>
    </citation>
    <scope>NUCLEOTIDE SEQUENCE</scope>
    <source>
        <strain evidence="2">SB0664_bin_27</strain>
    </source>
</reference>
<dbReference type="GO" id="GO:0008483">
    <property type="term" value="F:transaminase activity"/>
    <property type="evidence" value="ECO:0007669"/>
    <property type="project" value="UniProtKB-KW"/>
</dbReference>
<dbReference type="InterPro" id="IPR015421">
    <property type="entry name" value="PyrdxlP-dep_Trfase_major"/>
</dbReference>
<keyword evidence="2" id="KW-0032">Aminotransferase</keyword>
<keyword evidence="1" id="KW-0663">Pyridoxal phosphate</keyword>
<dbReference type="PANTHER" id="PTHR30244">
    <property type="entry name" value="TRANSAMINASE"/>
    <property type="match status" value="1"/>
</dbReference>
<name>A0A6B0YYG2_9CHLR</name>
<evidence type="ECO:0000256" key="1">
    <source>
        <dbReference type="RuleBase" id="RU004508"/>
    </source>
</evidence>
<dbReference type="InterPro" id="IPR015422">
    <property type="entry name" value="PyrdxlP-dep_Trfase_small"/>
</dbReference>
<dbReference type="PANTHER" id="PTHR30244:SF34">
    <property type="entry name" value="DTDP-4-AMINO-4,6-DIDEOXYGALACTOSE TRANSAMINASE"/>
    <property type="match status" value="1"/>
</dbReference>
<dbReference type="InterPro" id="IPR015424">
    <property type="entry name" value="PyrdxlP-dep_Trfase"/>
</dbReference>
<comment type="similarity">
    <text evidence="1">Belongs to the DegT/DnrJ/EryC1 family.</text>
</comment>
<accession>A0A6B0YYG2</accession>
<protein>
    <submittedName>
        <fullName evidence="2">DegT/DnrJ/EryC1/StrS family aminotransferase</fullName>
    </submittedName>
</protein>
<keyword evidence="2" id="KW-0808">Transferase</keyword>
<dbReference type="AlphaFoldDB" id="A0A6B0YYG2"/>
<dbReference type="GO" id="GO:0000271">
    <property type="term" value="P:polysaccharide biosynthetic process"/>
    <property type="evidence" value="ECO:0007669"/>
    <property type="project" value="TreeGrafter"/>
</dbReference>
<dbReference type="EMBL" id="VXRG01000109">
    <property type="protein sequence ID" value="MXY94438.1"/>
    <property type="molecule type" value="Genomic_DNA"/>
</dbReference>
<dbReference type="Gene3D" id="3.40.640.10">
    <property type="entry name" value="Type I PLP-dependent aspartate aminotransferase-like (Major domain)"/>
    <property type="match status" value="1"/>
</dbReference>
<dbReference type="GO" id="GO:0030170">
    <property type="term" value="F:pyridoxal phosphate binding"/>
    <property type="evidence" value="ECO:0007669"/>
    <property type="project" value="TreeGrafter"/>
</dbReference>
<sequence>MAGPGMELVGEEEIEEVLQVLRAGYLYRYGITTGDGVDPRFQGKVYQLEQEIAAMSQVRYAVAVNSGTSALLAALAALGIGPGDEVIVPGFTFVASISAIVYSGAVPVLAEIDRTFNLDPEDVQAKISPRTKAIMAVHMMGNPARLQELRATADEHGLFLIEDCCQAFGAAYAGRPIGSVGHIGAFSFNIYKTITSGDGGMVITNDEDLYKRAFAFHDQGHSPLRAGVEIGKRPFLGLDFRCTELQAAVLLAQLRKLPTLIDRLQTRKRHFKAAISDLPGLEFREVLDPEEEVATILTVILPDADVAAKIAAALNSKVVAEAGWHVYNNMEHLLEQRMPTPLSCSFGCPHYLEAGGSMQYGKGMLPRTDDLLARSINISIGVSDSGLGSAFGVTINDDLDVVAERADTFRRVASSYLI</sequence>
<proteinExistence type="inferred from homology"/>
<organism evidence="2">
    <name type="scientific">Caldilineaceae bacterium SB0664_bin_27</name>
    <dbReference type="NCBI Taxonomy" id="2605260"/>
    <lineage>
        <taxon>Bacteria</taxon>
        <taxon>Bacillati</taxon>
        <taxon>Chloroflexota</taxon>
        <taxon>Caldilineae</taxon>
        <taxon>Caldilineales</taxon>
        <taxon>Caldilineaceae</taxon>
    </lineage>
</organism>
<gene>
    <name evidence="2" type="ORF">F4Y42_13440</name>
</gene>
<evidence type="ECO:0000313" key="2">
    <source>
        <dbReference type="EMBL" id="MXY94438.1"/>
    </source>
</evidence>
<comment type="caution">
    <text evidence="2">The sequence shown here is derived from an EMBL/GenBank/DDBJ whole genome shotgun (WGS) entry which is preliminary data.</text>
</comment>
<dbReference type="Pfam" id="PF01041">
    <property type="entry name" value="DegT_DnrJ_EryC1"/>
    <property type="match status" value="1"/>
</dbReference>